<dbReference type="EMBL" id="JACWMY010000015">
    <property type="protein sequence ID" value="MBD1366925.1"/>
    <property type="molecule type" value="Genomic_DNA"/>
</dbReference>
<gene>
    <name evidence="3" type="ORF">IDJ77_24150</name>
</gene>
<proteinExistence type="predicted"/>
<keyword evidence="4" id="KW-1185">Reference proteome</keyword>
<dbReference type="InterPro" id="IPR026444">
    <property type="entry name" value="Secre_tail"/>
</dbReference>
<dbReference type="Proteomes" id="UP000606600">
    <property type="component" value="Unassembled WGS sequence"/>
</dbReference>
<sequence>MKKLLLICSILVLSNTLYAQRYITRTFGYTCYNFFDDNTVDNTNSNNTLGVYAPGFSPDPNVSGNNTTVIVSAGTTLNLASGSGKSLTSRYLATPKGISSDFMPNATDVAYKTINSNDWEWSLLYKSNLTGSTYPTTPPTNVTTGLTTATNSWRYWLFANTSTITSSTDGFYLTQNSSGNLVVYVVNNGTAYSLITSNSALTNGTTYCIKIQRLVGGSWRMYLDPYATSVTQAKTLQSSTTTTSDGHPFTPLTYSQTYLEAENSSAATDGAFQWDNIHMYTRYLKFTNITSAANGVTQSPFYGGMGNVILWGCALEMRGNYDLGISGSSELQITNSGSAASNFANGLTPCTIYKTTDSYFSTTSANTTVLTSNFQMYSGTGQGGMNDDEVTSGNTDGSLSIPVYWFIGATVNASPTPGTSLTISGVSAIKQDVNNNPVTGTVVFSSGTGATITFGDVWDWTGNNGSWISTSNAWLKNGSTSTSHPQVASDVARIGVLSYTTNQPLLTAAKTIGALILGGATAPTLTTSGSGTLTTTSLTFAGTGTIAASAAVTVNGDLKINSSALAAVTGASILTVKGNFSNATSATFTSIGNTVDFAGSTQSISNANTTSSNPTVQFKNLTFTGAGTKTFSGVGYTSVAFDGLMTLGASVTLSIPSSSTHLQFLTGTTLTFAQIATIPSTSSIQGNIDYYVYFQGGSTFRSYRSMGAPVYTGSYSASNGSYNLSSLKNSFIITGPSPNGTNLFDKSTNNGNTLKFYASATDTYTYASTINTTVATGTGFYMYFRGNRTPVGTSFPTTDPYGAKTNKTLGTPVGSYATPEAVTYTYTGVPNQGNVTSSIPTWNAFTTPYPYYFIANPYPATFDASALINSTTYAFGTLYYIARYTWTWSPSASAYAVYDQATPAASTNGAKRYVIPGQGFFIQNNNFATFATQTLTITESMKSTGNSPNSVRLLSTSAPEKDVDPPVMRLQFSKNNFINDEIGIVLQSTAKDSLDRSDATHMGGDYMNLTTITPDNKYLAIDKRPFTGNKIVIPLFINVAEDSIYTFKKTFTSSMMSNYKVTLYDSLLNNNVQITNLDYSFNVARSKPETFGGKRFKLIIESSPAPTTYFDFGGKLNADRKALLKWQTNSYRWGTTYQVQRSQDNVTFVNVGPTKIGNETVINNNFEVLDDDIQLGNNYYRLVQTDVFDNKSMSNTVLLKITADVGPVDIKNGFKLFPNPVSDKFSIISDKSYSGKVTMRIFNTNSDIIVTEAFNQLTALEPIQQYVSQLRAGVYFVELRDVNTKVLTTLKFVKQ</sequence>
<name>A0ABR7WXA1_9SPHI</name>
<dbReference type="NCBIfam" id="TIGR04183">
    <property type="entry name" value="Por_Secre_tail"/>
    <property type="match status" value="1"/>
</dbReference>
<feature type="chain" id="PRO_5045479121" evidence="1">
    <location>
        <begin position="20"/>
        <end position="1295"/>
    </location>
</feature>
<keyword evidence="1" id="KW-0732">Signal</keyword>
<dbReference type="Pfam" id="PF18962">
    <property type="entry name" value="Por_Secre_tail"/>
    <property type="match status" value="1"/>
</dbReference>
<evidence type="ECO:0000313" key="4">
    <source>
        <dbReference type="Proteomes" id="UP000606600"/>
    </source>
</evidence>
<dbReference type="RefSeq" id="WP_191191557.1">
    <property type="nucleotide sequence ID" value="NZ_JACWMY010000015.1"/>
</dbReference>
<comment type="caution">
    <text evidence="3">The sequence shown here is derived from an EMBL/GenBank/DDBJ whole genome shotgun (WGS) entry which is preliminary data.</text>
</comment>
<feature type="domain" description="Secretion system C-terminal sorting" evidence="2">
    <location>
        <begin position="1216"/>
        <end position="1286"/>
    </location>
</feature>
<protein>
    <submittedName>
        <fullName evidence="3">T9SS type A sorting domain-containing protein</fullName>
    </submittedName>
</protein>
<feature type="signal peptide" evidence="1">
    <location>
        <begin position="1"/>
        <end position="19"/>
    </location>
</feature>
<organism evidence="3 4">
    <name type="scientific">Mucilaginibacter pankratovii</name>
    <dbReference type="NCBI Taxonomy" id="2772110"/>
    <lineage>
        <taxon>Bacteria</taxon>
        <taxon>Pseudomonadati</taxon>
        <taxon>Bacteroidota</taxon>
        <taxon>Sphingobacteriia</taxon>
        <taxon>Sphingobacteriales</taxon>
        <taxon>Sphingobacteriaceae</taxon>
        <taxon>Mucilaginibacter</taxon>
    </lineage>
</organism>
<evidence type="ECO:0000256" key="1">
    <source>
        <dbReference type="SAM" id="SignalP"/>
    </source>
</evidence>
<accession>A0ABR7WXA1</accession>
<reference evidence="3 4" key="1">
    <citation type="submission" date="2020-09" db="EMBL/GenBank/DDBJ databases">
        <title>Novel species of Mucilaginibacter isolated from a glacier on the Tibetan Plateau.</title>
        <authorList>
            <person name="Liu Q."/>
            <person name="Xin Y.-H."/>
        </authorList>
    </citation>
    <scope>NUCLEOTIDE SEQUENCE [LARGE SCALE GENOMIC DNA]</scope>
    <source>
        <strain evidence="3 4">ZT4R22</strain>
    </source>
</reference>
<evidence type="ECO:0000313" key="3">
    <source>
        <dbReference type="EMBL" id="MBD1366925.1"/>
    </source>
</evidence>
<evidence type="ECO:0000259" key="2">
    <source>
        <dbReference type="Pfam" id="PF18962"/>
    </source>
</evidence>